<comment type="function">
    <text evidence="1">This protein may play a role in the biosynthesis of the prosthetic group of nitrogenase (FeMo cofactor).</text>
</comment>
<dbReference type="Pfam" id="PF00148">
    <property type="entry name" value="Oxidored_nitro"/>
    <property type="match status" value="1"/>
</dbReference>
<dbReference type="CDD" id="cd01966">
    <property type="entry name" value="Nitrogenase_NifN_1"/>
    <property type="match status" value="1"/>
</dbReference>
<dbReference type="SMR" id="A1K2X3"/>
<dbReference type="UniPathway" id="UPA00782"/>
<dbReference type="EMBL" id="AM406670">
    <property type="protein sequence ID" value="CAL93178.1"/>
    <property type="molecule type" value="Genomic_DNA"/>
</dbReference>
<evidence type="ECO:0000256" key="2">
    <source>
        <dbReference type="ARBA" id="ARBA00005155"/>
    </source>
</evidence>
<dbReference type="eggNOG" id="COG2710">
    <property type="taxonomic scope" value="Bacteria"/>
</dbReference>
<name>A1K2X3_AZOSB</name>
<dbReference type="HOGENOM" id="CLU_025876_2_0_4"/>
<evidence type="ECO:0000313" key="9">
    <source>
        <dbReference type="Proteomes" id="UP000002588"/>
    </source>
</evidence>
<comment type="pathway">
    <text evidence="2">Cofactor biosynthesis; Fe-Mo cofactor biosynthesis.</text>
</comment>
<evidence type="ECO:0000256" key="6">
    <source>
        <dbReference type="RuleBase" id="RU004021"/>
    </source>
</evidence>
<dbReference type="Proteomes" id="UP000002588">
    <property type="component" value="Chromosome"/>
</dbReference>
<dbReference type="SUPFAM" id="SSF53807">
    <property type="entry name" value="Helical backbone' metal receptor"/>
    <property type="match status" value="1"/>
</dbReference>
<sequence length="464" mass="48783">MAEIIRHPKALSVSPLKSSAPAGAALAFLGINRSMPIFHGSQGCTAFAKVFFVRHFREPVPLQTTAMDQVATVMNADGNVVQALATVCGKSKPSLVGLATTALSETQGTDIARLVKDFRADFPEFNHIPVAAVNTPDFAGCLETGYAAAVKGILDATVPHTAGTGIVGKRKKQVNLLLGSHLTPGDVEAIKEWLELFGLRPLSVPDLADSLDGHLISEDTIPVTLGGTPVSELATLGEAVATIVVGRSLKGAADLLAERTGVPDYRFDGLVGLEACDRFTQTLAEIAGVAVPEKLERHRAQLQDAMVDTHFMTGLRRVAIAADPDLLLQTATLFAGMGSEIVAAVSPIKTGSLTDVPGAPQVHVGDLEDLEDLARTAQAELVVANSHAAATADRLGVPLLRAGMPQYDLVGGYCKTWVGYRGTRQALFDIANLVLQHHDSIAPHRSRFKLDPQPAPAPAAAGGH</sequence>
<dbReference type="InterPro" id="IPR000318">
    <property type="entry name" value="Nase_comp1_CS"/>
</dbReference>
<dbReference type="AlphaFoldDB" id="A1K2X3"/>
<gene>
    <name evidence="8" type="primary">nifN</name>
    <name evidence="8" type="ordered locus">azo0561</name>
</gene>
<evidence type="ECO:0000259" key="7">
    <source>
        <dbReference type="Pfam" id="PF00148"/>
    </source>
</evidence>
<dbReference type="InterPro" id="IPR000510">
    <property type="entry name" value="Nase/OxRdtase_comp1"/>
</dbReference>
<dbReference type="Gene3D" id="3.40.50.1980">
    <property type="entry name" value="Nitrogenase molybdenum iron protein domain"/>
    <property type="match status" value="3"/>
</dbReference>
<evidence type="ECO:0000256" key="4">
    <source>
        <dbReference type="ARBA" id="ARBA00013282"/>
    </source>
</evidence>
<organism evidence="8 9">
    <name type="scientific">Azoarcus sp. (strain BH72)</name>
    <dbReference type="NCBI Taxonomy" id="418699"/>
    <lineage>
        <taxon>Bacteria</taxon>
        <taxon>Pseudomonadati</taxon>
        <taxon>Pseudomonadota</taxon>
        <taxon>Betaproteobacteria</taxon>
        <taxon>Rhodocyclales</taxon>
        <taxon>Zoogloeaceae</taxon>
        <taxon>Azoarcus</taxon>
    </lineage>
</organism>
<dbReference type="NCBIfam" id="TIGR01285">
    <property type="entry name" value="nifN"/>
    <property type="match status" value="1"/>
</dbReference>
<accession>A1K2X3</accession>
<dbReference type="KEGG" id="azo:azo0561"/>
<evidence type="ECO:0000256" key="3">
    <source>
        <dbReference type="ARBA" id="ARBA00011002"/>
    </source>
</evidence>
<protein>
    <recommendedName>
        <fullName evidence="4">Nitrogenase iron-molybdenum cofactor biosynthesis protein NifN</fullName>
    </recommendedName>
</protein>
<dbReference type="STRING" id="62928.azo0561"/>
<reference evidence="8 9" key="1">
    <citation type="journal article" date="2006" name="Nat. Biotechnol.">
        <title>Complete genome of the mutualistic, N2-fixing grass endophyte Azoarcus sp. strain BH72.</title>
        <authorList>
            <person name="Krause A."/>
            <person name="Ramakumar A."/>
            <person name="Bartels D."/>
            <person name="Battistoni F."/>
            <person name="Bekel T."/>
            <person name="Boch J."/>
            <person name="Boehm M."/>
            <person name="Friedrich F."/>
            <person name="Hurek T."/>
            <person name="Krause L."/>
            <person name="Linke B."/>
            <person name="McHardy A.C."/>
            <person name="Sarkar A."/>
            <person name="Schneiker S."/>
            <person name="Syed A.A."/>
            <person name="Thauer R."/>
            <person name="Vorhoelter F.-J."/>
            <person name="Weidner S."/>
            <person name="Puehler A."/>
            <person name="Reinhold-Hurek B."/>
            <person name="Kaiser O."/>
            <person name="Goesmann A."/>
        </authorList>
    </citation>
    <scope>NUCLEOTIDE SEQUENCE [LARGE SCALE GENOMIC DNA]</scope>
    <source>
        <strain evidence="8 9">BH72</strain>
    </source>
</reference>
<evidence type="ECO:0000313" key="8">
    <source>
        <dbReference type="EMBL" id="CAL93178.1"/>
    </source>
</evidence>
<dbReference type="GO" id="GO:0016163">
    <property type="term" value="F:nitrogenase activity"/>
    <property type="evidence" value="ECO:0007669"/>
    <property type="project" value="InterPro"/>
</dbReference>
<evidence type="ECO:0000256" key="5">
    <source>
        <dbReference type="ARBA" id="ARBA00023231"/>
    </source>
</evidence>
<dbReference type="PANTHER" id="PTHR33712">
    <property type="entry name" value="LIGHT-INDEPENDENT PROTOCHLOROPHYLLIDE REDUCTASE SUBUNIT B"/>
    <property type="match status" value="1"/>
</dbReference>
<keyword evidence="5 6" id="KW-0535">Nitrogen fixation</keyword>
<comment type="similarity">
    <text evidence="3 6">Belongs to the NifD/NifK/NifE/NifN family.</text>
</comment>
<dbReference type="PROSITE" id="PS00699">
    <property type="entry name" value="NITROGENASE_1_1"/>
    <property type="match status" value="1"/>
</dbReference>
<feature type="domain" description="Nitrogenase/oxidoreductase component 1" evidence="7">
    <location>
        <begin position="19"/>
        <end position="434"/>
    </location>
</feature>
<evidence type="ECO:0000256" key="1">
    <source>
        <dbReference type="ARBA" id="ARBA00003171"/>
    </source>
</evidence>
<dbReference type="PANTHER" id="PTHR33712:SF7">
    <property type="entry name" value="LIGHT-INDEPENDENT PROTOCHLOROPHYLLIDE REDUCTASE SUBUNIT B"/>
    <property type="match status" value="1"/>
</dbReference>
<proteinExistence type="inferred from homology"/>
<dbReference type="InterPro" id="IPR050152">
    <property type="entry name" value="ChlB/BchB/BchZ"/>
</dbReference>
<dbReference type="GO" id="GO:0065003">
    <property type="term" value="P:protein-containing complex assembly"/>
    <property type="evidence" value="ECO:0007669"/>
    <property type="project" value="InterPro"/>
</dbReference>
<dbReference type="InterPro" id="IPR005975">
    <property type="entry name" value="Nase_Mo-Fe_CF"/>
</dbReference>
<dbReference type="Gene3D" id="6.10.250.1090">
    <property type="match status" value="1"/>
</dbReference>
<keyword evidence="9" id="KW-1185">Reference proteome</keyword>